<evidence type="ECO:0000256" key="1">
    <source>
        <dbReference type="SAM" id="MobiDB-lite"/>
    </source>
</evidence>
<dbReference type="Proteomes" id="UP000322225">
    <property type="component" value="Chromosome 14"/>
</dbReference>
<feature type="signal peptide" evidence="3">
    <location>
        <begin position="1"/>
        <end position="17"/>
    </location>
</feature>
<evidence type="ECO:0000256" key="3">
    <source>
        <dbReference type="SAM" id="SignalP"/>
    </source>
</evidence>
<protein>
    <submittedName>
        <fullName evidence="4">Uncharacterized protein</fullName>
    </submittedName>
</protein>
<accession>A0A5M6C2A3</accession>
<organism evidence="4 5">
    <name type="scientific">Kwoniella shandongensis</name>
    <dbReference type="NCBI Taxonomy" id="1734106"/>
    <lineage>
        <taxon>Eukaryota</taxon>
        <taxon>Fungi</taxon>
        <taxon>Dikarya</taxon>
        <taxon>Basidiomycota</taxon>
        <taxon>Agaricomycotina</taxon>
        <taxon>Tremellomycetes</taxon>
        <taxon>Tremellales</taxon>
        <taxon>Cryptococcaceae</taxon>
        <taxon>Kwoniella</taxon>
    </lineage>
</organism>
<feature type="compositionally biased region" description="Polar residues" evidence="1">
    <location>
        <begin position="139"/>
        <end position="148"/>
    </location>
</feature>
<reference evidence="4" key="1">
    <citation type="submission" date="2017-08" db="EMBL/GenBank/DDBJ databases">
        <authorList>
            <person name="Cuomo C."/>
            <person name="Billmyre B."/>
            <person name="Heitman J."/>
        </authorList>
    </citation>
    <scope>NUCLEOTIDE SEQUENCE</scope>
    <source>
        <strain evidence="4">CBS 12478</strain>
    </source>
</reference>
<feature type="compositionally biased region" description="Polar residues" evidence="1">
    <location>
        <begin position="199"/>
        <end position="209"/>
    </location>
</feature>
<gene>
    <name evidence="4" type="ORF">CI109_107181</name>
</gene>
<feature type="region of interest" description="Disordered" evidence="1">
    <location>
        <begin position="139"/>
        <end position="226"/>
    </location>
</feature>
<proteinExistence type="predicted"/>
<feature type="compositionally biased region" description="Basic and acidic residues" evidence="1">
    <location>
        <begin position="149"/>
        <end position="158"/>
    </location>
</feature>
<dbReference type="AlphaFoldDB" id="A0A5M6C2A3"/>
<dbReference type="GeneID" id="43587764"/>
<keyword evidence="5" id="KW-1185">Reference proteome</keyword>
<keyword evidence="3" id="KW-0732">Signal</keyword>
<evidence type="ECO:0000256" key="2">
    <source>
        <dbReference type="SAM" id="Phobius"/>
    </source>
</evidence>
<keyword evidence="2" id="KW-0812">Transmembrane</keyword>
<dbReference type="KEGG" id="ksn:43587764"/>
<evidence type="ECO:0000313" key="5">
    <source>
        <dbReference type="Proteomes" id="UP000322225"/>
    </source>
</evidence>
<name>A0A5M6C2A3_9TREE</name>
<feature type="chain" id="PRO_5043613308" evidence="3">
    <location>
        <begin position="18"/>
        <end position="328"/>
    </location>
</feature>
<dbReference type="RefSeq" id="XP_031862051.1">
    <property type="nucleotide sequence ID" value="XM_032003638.1"/>
</dbReference>
<dbReference type="OrthoDB" id="2565017at2759"/>
<keyword evidence="2" id="KW-0472">Membrane</keyword>
<reference evidence="4" key="2">
    <citation type="submission" date="2024-01" db="EMBL/GenBank/DDBJ databases">
        <title>Comparative genomics of Cryptococcus and Kwoniella reveals pathogenesis evolution and contrasting modes of karyotype evolution via chromosome fusion or intercentromeric recombination.</title>
        <authorList>
            <person name="Coelho M.A."/>
            <person name="David-Palma M."/>
            <person name="Shea T."/>
            <person name="Bowers K."/>
            <person name="McGinley-Smith S."/>
            <person name="Mohammad A.W."/>
            <person name="Gnirke A."/>
            <person name="Yurkov A.M."/>
            <person name="Nowrousian M."/>
            <person name="Sun S."/>
            <person name="Cuomo C.A."/>
            <person name="Heitman J."/>
        </authorList>
    </citation>
    <scope>NUCLEOTIDE SEQUENCE</scope>
    <source>
        <strain evidence="4">CBS 12478</strain>
    </source>
</reference>
<feature type="compositionally biased region" description="Basic and acidic residues" evidence="1">
    <location>
        <begin position="168"/>
        <end position="191"/>
    </location>
</feature>
<evidence type="ECO:0000313" key="4">
    <source>
        <dbReference type="EMBL" id="WWD22688.1"/>
    </source>
</evidence>
<keyword evidence="2" id="KW-1133">Transmembrane helix</keyword>
<sequence length="328" mass="36252">MKLSLALLATLAVSTSATPIRIITITPLSDAFLPSDEIVASLPHSHFDDYPSVQQVQVQPQTSEAGSSEARPCHGSRNGLSSILSRIGFPSSSSSSSASEESDRGSLFDIWRSLFHEAEERVAPILESGIVKISSYHTDNENGVSTISKSDKTPEIKWWRPATGEGSGKGRWEVKDGRGEWRKPRKGEQPPRRGGAQTLVHTQAQAQAQDQERPPHHHHNHPRPSSERAIVRFHRALNHLTAIEGTALALVIGIGLGSIVHVVFMLLLLSFRRIRYGCKSNNREQIRLEGGEDEDVSLQKEAAAHEEVLPAYEAEENRRMIVDEKVHL</sequence>
<feature type="region of interest" description="Disordered" evidence="1">
    <location>
        <begin position="55"/>
        <end position="75"/>
    </location>
</feature>
<feature type="transmembrane region" description="Helical" evidence="2">
    <location>
        <begin position="247"/>
        <end position="269"/>
    </location>
</feature>
<dbReference type="EMBL" id="CP144064">
    <property type="protein sequence ID" value="WWD22688.1"/>
    <property type="molecule type" value="Genomic_DNA"/>
</dbReference>